<dbReference type="GO" id="GO:0043565">
    <property type="term" value="F:sequence-specific DNA binding"/>
    <property type="evidence" value="ECO:0007669"/>
    <property type="project" value="InterPro"/>
</dbReference>
<dbReference type="SUPFAM" id="SSF46689">
    <property type="entry name" value="Homeodomain-like"/>
    <property type="match status" value="1"/>
</dbReference>
<proteinExistence type="predicted"/>
<keyword evidence="4" id="KW-0010">Activator</keyword>
<dbReference type="InterPro" id="IPR003313">
    <property type="entry name" value="AraC-bd"/>
</dbReference>
<sequence>MPDVHAGLATLERGPQPIVTLERKLEIGQSLPVHQHQRAQLVYASEGTMQVSTADFCYLVPPMRAVWMPAQVKHAIEAKSQLCMSNLYIRPELLKTDEVRVQVLAITPLMKHLIDAMMAVSQDYTAQGAEARLAAVVLDQINDQRSIDLALPIPDDRRLQKVISTLIDDPSNTLSLADWAEVVGASERTLSRLFVAESGMTFGQWRQQRKLHRALELLDAGRDIGEISSALGYQSQSAFSAMFHRVMGESPLEFRRANERSSNDS</sequence>
<dbReference type="SMART" id="SM00342">
    <property type="entry name" value="HTH_ARAC"/>
    <property type="match status" value="1"/>
</dbReference>
<dbReference type="GO" id="GO:0003700">
    <property type="term" value="F:DNA-binding transcription factor activity"/>
    <property type="evidence" value="ECO:0007669"/>
    <property type="project" value="InterPro"/>
</dbReference>
<dbReference type="InterPro" id="IPR014710">
    <property type="entry name" value="RmlC-like_jellyroll"/>
</dbReference>
<dbReference type="Gene3D" id="1.10.10.60">
    <property type="entry name" value="Homeodomain-like"/>
    <property type="match status" value="2"/>
</dbReference>
<evidence type="ECO:0000256" key="2">
    <source>
        <dbReference type="ARBA" id="ARBA00023015"/>
    </source>
</evidence>
<name>A0A5S9PJH2_9GAMM</name>
<dbReference type="FunFam" id="1.10.10.60:FF:000132">
    <property type="entry name" value="AraC family transcriptional regulator"/>
    <property type="match status" value="1"/>
</dbReference>
<keyword evidence="1" id="KW-0678">Repressor</keyword>
<evidence type="ECO:0000256" key="4">
    <source>
        <dbReference type="ARBA" id="ARBA00023159"/>
    </source>
</evidence>
<dbReference type="InterPro" id="IPR011051">
    <property type="entry name" value="RmlC_Cupin_sf"/>
</dbReference>
<dbReference type="Gene3D" id="2.60.120.10">
    <property type="entry name" value="Jelly Rolls"/>
    <property type="match status" value="1"/>
</dbReference>
<dbReference type="AlphaFoldDB" id="A0A5S9PJH2"/>
<dbReference type="InterPro" id="IPR018060">
    <property type="entry name" value="HTH_AraC"/>
</dbReference>
<gene>
    <name evidence="7" type="primary">nimR_1</name>
    <name evidence="7" type="ORF">DPBNPPHM_01054</name>
</gene>
<feature type="domain" description="HTH araC/xylS-type" evidence="6">
    <location>
        <begin position="160"/>
        <end position="257"/>
    </location>
</feature>
<dbReference type="CDD" id="cd06124">
    <property type="entry name" value="cupin_NimR-like_N"/>
    <property type="match status" value="1"/>
</dbReference>
<dbReference type="PROSITE" id="PS01124">
    <property type="entry name" value="HTH_ARAC_FAMILY_2"/>
    <property type="match status" value="1"/>
</dbReference>
<reference evidence="7 8" key="1">
    <citation type="submission" date="2019-11" db="EMBL/GenBank/DDBJ databases">
        <authorList>
            <person name="Holert J."/>
        </authorList>
    </citation>
    <scope>NUCLEOTIDE SEQUENCE [LARGE SCALE GENOMIC DNA]</scope>
    <source>
        <strain evidence="7">BC5_2</strain>
    </source>
</reference>
<dbReference type="Proteomes" id="UP000434580">
    <property type="component" value="Unassembled WGS sequence"/>
</dbReference>
<dbReference type="PANTHER" id="PTHR11019:SF199">
    <property type="entry name" value="HTH-TYPE TRANSCRIPTIONAL REGULATOR NIMR"/>
    <property type="match status" value="1"/>
</dbReference>
<dbReference type="Pfam" id="PF02311">
    <property type="entry name" value="AraC_binding"/>
    <property type="match status" value="1"/>
</dbReference>
<dbReference type="SUPFAM" id="SSF51182">
    <property type="entry name" value="RmlC-like cupins"/>
    <property type="match status" value="1"/>
</dbReference>
<dbReference type="PANTHER" id="PTHR11019">
    <property type="entry name" value="HTH-TYPE TRANSCRIPTIONAL REGULATOR NIMR"/>
    <property type="match status" value="1"/>
</dbReference>
<organism evidence="7 8">
    <name type="scientific">BD1-7 clade bacterium</name>
    <dbReference type="NCBI Taxonomy" id="2029982"/>
    <lineage>
        <taxon>Bacteria</taxon>
        <taxon>Pseudomonadati</taxon>
        <taxon>Pseudomonadota</taxon>
        <taxon>Gammaproteobacteria</taxon>
        <taxon>Cellvibrionales</taxon>
        <taxon>Spongiibacteraceae</taxon>
        <taxon>BD1-7 clade</taxon>
    </lineage>
</organism>
<evidence type="ECO:0000256" key="5">
    <source>
        <dbReference type="ARBA" id="ARBA00023163"/>
    </source>
</evidence>
<keyword evidence="2" id="KW-0805">Transcription regulation</keyword>
<dbReference type="OrthoDB" id="5949386at2"/>
<evidence type="ECO:0000259" key="6">
    <source>
        <dbReference type="PROSITE" id="PS01124"/>
    </source>
</evidence>
<dbReference type="Pfam" id="PF12833">
    <property type="entry name" value="HTH_18"/>
    <property type="match status" value="1"/>
</dbReference>
<protein>
    <submittedName>
        <fullName evidence="7">HTH-type transcriptional regulator NimR</fullName>
    </submittedName>
</protein>
<evidence type="ECO:0000313" key="8">
    <source>
        <dbReference type="Proteomes" id="UP000434580"/>
    </source>
</evidence>
<evidence type="ECO:0000256" key="3">
    <source>
        <dbReference type="ARBA" id="ARBA00023125"/>
    </source>
</evidence>
<dbReference type="InterPro" id="IPR009057">
    <property type="entry name" value="Homeodomain-like_sf"/>
</dbReference>
<dbReference type="InterPro" id="IPR020449">
    <property type="entry name" value="Tscrpt_reg_AraC-type_HTH"/>
</dbReference>
<dbReference type="PRINTS" id="PR00032">
    <property type="entry name" value="HTHARAC"/>
</dbReference>
<evidence type="ECO:0000256" key="1">
    <source>
        <dbReference type="ARBA" id="ARBA00022491"/>
    </source>
</evidence>
<accession>A0A5S9PJH2</accession>
<dbReference type="EMBL" id="CACSII010000012">
    <property type="protein sequence ID" value="CAA0104283.1"/>
    <property type="molecule type" value="Genomic_DNA"/>
</dbReference>
<evidence type="ECO:0000313" key="7">
    <source>
        <dbReference type="EMBL" id="CAA0104283.1"/>
    </source>
</evidence>
<keyword evidence="5" id="KW-0804">Transcription</keyword>
<keyword evidence="3" id="KW-0238">DNA-binding</keyword>